<evidence type="ECO:0000313" key="2">
    <source>
        <dbReference type="EMBL" id="MCM2678997.1"/>
    </source>
</evidence>
<feature type="region of interest" description="Disordered" evidence="1">
    <location>
        <begin position="1"/>
        <end position="38"/>
    </location>
</feature>
<sequence length="829" mass="90071">MNIPSSQSPTPVSQASETGLTLPKNDSRSVSIPTPSTTTITFNETSLKLTESSPGKSKQGIQSPTQLHVSNANGSVNIILNTNNKTNVNPAKDNTQIAASQLLKLTAEHQLITLSLLKQPQLLASEASPQLVSIPLNQSQLVALANLITQFNNIPTQQPQFNSQVLATLTEAFDQQLLVARPSPTPASIHIERSGDTTEFVRIPLPMQPSAEVQQNNRELLKWLAQHSIPLLLKLDTTAKTLGQSNLEITVPPQPATSNVQQAVASHMTVKPVDVSIDQLKALMLIGQAVSVSFNAKSDGYTIRNPEFQLNLAVANPSPRTLMQETPLPKGIGELVVKLSSNIVASIQWKTPQVSIDISPSNAAVKPFIAAFVQAIQEMKGIVTTPITPSVPTMPPLLSAALMTPTSELKENWQDLLKQQLLTSALNKSAPITSTHSSSSQQPVEVNANDEDIAVQQRMQKALQSLAQLPTDKLINAVSKLLNQPVAENKSPIPSDPLSQSHVKSDPTTPPPKTELSQPHFGLARALQGVDISQLTQIKPSSAPLMLELFTLLFPVIQAIPKADQTADFKAIESLMLQLSPLKPLFTSSTPSPEHSRPTKIEHAVALLSAMQSYYSSPLSAAPSPDKEESESITQQALSHSVKQLLPDLPASAVALLLKRMAGKLRTQESARIQLEQVTQSLSKLNHHQRAAQHQSAETTQTAQQLNQHMTIPVQLNGDVQLFEILIQQQPQEDQSSSETSSKSWHLKLRFDLPNTGAILVHALYGPDGLDLDIYADKISTQQRAEKALEGWRERLNDLGFRPRNLTSQQGNVPDRLVSSIQQLVNTEA</sequence>
<keyword evidence="2" id="KW-0282">Flagellum</keyword>
<accession>A0AA42B6P0</accession>
<protein>
    <submittedName>
        <fullName evidence="2">Flagellar hook-length control protein FliK</fullName>
    </submittedName>
</protein>
<feature type="region of interest" description="Disordered" evidence="1">
    <location>
        <begin position="685"/>
        <end position="704"/>
    </location>
</feature>
<dbReference type="EMBL" id="JAMQGP010000002">
    <property type="protein sequence ID" value="MCM2678997.1"/>
    <property type="molecule type" value="Genomic_DNA"/>
</dbReference>
<keyword evidence="2" id="KW-0969">Cilium</keyword>
<gene>
    <name evidence="2" type="ORF">NAF29_04810</name>
</gene>
<proteinExistence type="predicted"/>
<name>A0AA42B6P0_9GAMM</name>
<keyword evidence="2" id="KW-0966">Cell projection</keyword>
<feature type="compositionally biased region" description="Polar residues" evidence="1">
    <location>
        <begin position="1"/>
        <end position="19"/>
    </location>
</feature>
<reference evidence="2 3" key="1">
    <citation type="journal article" date="2013" name="Antonie Van Leeuwenhoek">
        <title>Echinimonas agarilytica gen. nov., sp. nov., a new gammaproteobacterium isolated from the sea urchin Strongylocentrotus intermedius.</title>
        <authorList>
            <person name="Nedashkovskaya O.I."/>
            <person name="Stenkova A.M."/>
            <person name="Zhukova N.V."/>
            <person name="Van Trappen S."/>
            <person name="Lee J.S."/>
            <person name="Kim S.B."/>
        </authorList>
    </citation>
    <scope>NUCLEOTIDE SEQUENCE [LARGE SCALE GENOMIC DNA]</scope>
    <source>
        <strain evidence="2 3">KMM 6351</strain>
    </source>
</reference>
<evidence type="ECO:0000313" key="3">
    <source>
        <dbReference type="Proteomes" id="UP001165393"/>
    </source>
</evidence>
<dbReference type="AlphaFoldDB" id="A0AA42B6P0"/>
<comment type="caution">
    <text evidence="2">The sequence shown here is derived from an EMBL/GenBank/DDBJ whole genome shotgun (WGS) entry which is preliminary data.</text>
</comment>
<organism evidence="2 3">
    <name type="scientific">Echinimonas agarilytica</name>
    <dbReference type="NCBI Taxonomy" id="1215918"/>
    <lineage>
        <taxon>Bacteria</taxon>
        <taxon>Pseudomonadati</taxon>
        <taxon>Pseudomonadota</taxon>
        <taxon>Gammaproteobacteria</taxon>
        <taxon>Alteromonadales</taxon>
        <taxon>Echinimonadaceae</taxon>
        <taxon>Echinimonas</taxon>
    </lineage>
</organism>
<evidence type="ECO:0000256" key="1">
    <source>
        <dbReference type="SAM" id="MobiDB-lite"/>
    </source>
</evidence>
<feature type="compositionally biased region" description="Polar residues" evidence="1">
    <location>
        <begin position="692"/>
        <end position="704"/>
    </location>
</feature>
<keyword evidence="3" id="KW-1185">Reference proteome</keyword>
<dbReference type="Proteomes" id="UP001165393">
    <property type="component" value="Unassembled WGS sequence"/>
</dbReference>
<feature type="region of interest" description="Disordered" evidence="1">
    <location>
        <begin position="487"/>
        <end position="518"/>
    </location>
</feature>